<dbReference type="EMBL" id="JALJOV010000896">
    <property type="protein sequence ID" value="KAK9858887.1"/>
    <property type="molecule type" value="Genomic_DNA"/>
</dbReference>
<protein>
    <submittedName>
        <fullName evidence="1">Uncharacterized protein</fullName>
    </submittedName>
</protein>
<proteinExistence type="predicted"/>
<sequence length="107" mass="12042">MDRWPLSGATLAQQYLAFGQLQAAACVCPAAELWLPFPAKAARTEWSSNPGKALTFLLRRPPPSLLNSLYLSLRHQDLCWASTGNSISFWVQQHHRCQSVPRDHELI</sequence>
<dbReference type="Proteomes" id="UP001485043">
    <property type="component" value="Unassembled WGS sequence"/>
</dbReference>
<reference evidence="1 2" key="1">
    <citation type="journal article" date="2024" name="Nat. Commun.">
        <title>Phylogenomics reveals the evolutionary origins of lichenization in chlorophyte algae.</title>
        <authorList>
            <person name="Puginier C."/>
            <person name="Libourel C."/>
            <person name="Otte J."/>
            <person name="Skaloud P."/>
            <person name="Haon M."/>
            <person name="Grisel S."/>
            <person name="Petersen M."/>
            <person name="Berrin J.G."/>
            <person name="Delaux P.M."/>
            <person name="Dal Grande F."/>
            <person name="Keller J."/>
        </authorList>
    </citation>
    <scope>NUCLEOTIDE SEQUENCE [LARGE SCALE GENOMIC DNA]</scope>
    <source>
        <strain evidence="1 2">SAG 2523</strain>
    </source>
</reference>
<evidence type="ECO:0000313" key="1">
    <source>
        <dbReference type="EMBL" id="KAK9858887.1"/>
    </source>
</evidence>
<dbReference type="AlphaFoldDB" id="A0AAW1STF0"/>
<organism evidence="1 2">
    <name type="scientific">Apatococcus fuscideae</name>
    <dbReference type="NCBI Taxonomy" id="2026836"/>
    <lineage>
        <taxon>Eukaryota</taxon>
        <taxon>Viridiplantae</taxon>
        <taxon>Chlorophyta</taxon>
        <taxon>core chlorophytes</taxon>
        <taxon>Trebouxiophyceae</taxon>
        <taxon>Chlorellales</taxon>
        <taxon>Chlorellaceae</taxon>
        <taxon>Apatococcus</taxon>
    </lineage>
</organism>
<accession>A0AAW1STF0</accession>
<name>A0AAW1STF0_9CHLO</name>
<comment type="caution">
    <text evidence="1">The sequence shown here is derived from an EMBL/GenBank/DDBJ whole genome shotgun (WGS) entry which is preliminary data.</text>
</comment>
<keyword evidence="2" id="KW-1185">Reference proteome</keyword>
<evidence type="ECO:0000313" key="2">
    <source>
        <dbReference type="Proteomes" id="UP001485043"/>
    </source>
</evidence>
<gene>
    <name evidence="1" type="ORF">WJX84_002016</name>
</gene>